<dbReference type="Pfam" id="PF05609">
    <property type="entry name" value="LAP1_C"/>
    <property type="match status" value="1"/>
</dbReference>
<dbReference type="InterPro" id="IPR038599">
    <property type="entry name" value="LAP1C-like_C_sf"/>
</dbReference>
<dbReference type="EMBL" id="JAUPFM010000012">
    <property type="protein sequence ID" value="KAK2835616.1"/>
    <property type="molecule type" value="Genomic_DNA"/>
</dbReference>
<dbReference type="AlphaFoldDB" id="A0AA88SG58"/>
<sequence>MEEQPTCVNQKSNTDMMEDSESTDIDHAMSSDEEKQKECKIFKQEEDNASEKKELETTTLHTQADSMDDLGAGLDPKSMDLKDKNIATRGDNGRGMPGDLPPKNTVPVVTGGLIDEGNKDKNEQPDTTSSSTQANRKDEEVDSYRPEIKEESPDFEDTNAEPDHRGGEECACEDMDMPKNEEEEELNEQKTKAETIGHTPQDITESALPEVTAVPAGMMKYLIPAVAGVVLPSWWGISSNLSLSLKQLMSRIHLQRHLQTAQPTEPVSLILTAGLRAERTMQCLAQGLASAFSTALNASVLHIDGANQTSQDSDQVKLDIDTKLQGAFEGDQPVAVIHRFEELPPGSTLIFYRYCDHENAAYKKTFLIFTVLLGEEEEIPTKIRLSTVEEMVDDHLQKKFLSHDQPVSFDRMDLDKYGGLWSRISHLILPVAAEETIELVGCQSS</sequence>
<feature type="domain" description="Torsin-1A-interacting protein 1/2 AAA+ activator" evidence="11">
    <location>
        <begin position="250"/>
        <end position="442"/>
    </location>
</feature>
<dbReference type="Gene3D" id="3.40.50.12190">
    <property type="match status" value="1"/>
</dbReference>
<feature type="compositionally biased region" description="Polar residues" evidence="10">
    <location>
        <begin position="125"/>
        <end position="134"/>
    </location>
</feature>
<proteinExistence type="inferred from homology"/>
<dbReference type="PANTHER" id="PTHR18843">
    <property type="entry name" value="TORSIN-1A-INTERACTING PROTEIN"/>
    <property type="match status" value="1"/>
</dbReference>
<keyword evidence="7" id="KW-0325">Glycoprotein</keyword>
<feature type="compositionally biased region" description="Basic and acidic residues" evidence="10">
    <location>
        <begin position="24"/>
        <end position="56"/>
    </location>
</feature>
<gene>
    <name evidence="12" type="ORF">Q5P01_016100</name>
</gene>
<evidence type="ECO:0000256" key="6">
    <source>
        <dbReference type="ARBA" id="ARBA00023136"/>
    </source>
</evidence>
<dbReference type="Proteomes" id="UP001187415">
    <property type="component" value="Unassembled WGS sequence"/>
</dbReference>
<name>A0AA88SG58_CHASR</name>
<evidence type="ECO:0000256" key="1">
    <source>
        <dbReference type="ARBA" id="ARBA00004259"/>
    </source>
</evidence>
<keyword evidence="13" id="KW-1185">Reference proteome</keyword>
<protein>
    <recommendedName>
        <fullName evidence="11">Torsin-1A-interacting protein 1/2 AAA+ activator domain-containing protein</fullName>
    </recommendedName>
</protein>
<organism evidence="12 13">
    <name type="scientific">Channa striata</name>
    <name type="common">Snakehead murrel</name>
    <name type="synonym">Ophicephalus striatus</name>
    <dbReference type="NCBI Taxonomy" id="64152"/>
    <lineage>
        <taxon>Eukaryota</taxon>
        <taxon>Metazoa</taxon>
        <taxon>Chordata</taxon>
        <taxon>Craniata</taxon>
        <taxon>Vertebrata</taxon>
        <taxon>Euteleostomi</taxon>
        <taxon>Actinopterygii</taxon>
        <taxon>Neopterygii</taxon>
        <taxon>Teleostei</taxon>
        <taxon>Neoteleostei</taxon>
        <taxon>Acanthomorphata</taxon>
        <taxon>Anabantaria</taxon>
        <taxon>Anabantiformes</taxon>
        <taxon>Channoidei</taxon>
        <taxon>Channidae</taxon>
        <taxon>Channa</taxon>
    </lineage>
</organism>
<comment type="caution">
    <text evidence="12">The sequence shown here is derived from an EMBL/GenBank/DDBJ whole genome shotgun (WGS) entry which is preliminary data.</text>
</comment>
<accession>A0AA88SG58</accession>
<evidence type="ECO:0000256" key="2">
    <source>
        <dbReference type="ARBA" id="ARBA00007860"/>
    </source>
</evidence>
<feature type="compositionally biased region" description="Basic and acidic residues" evidence="10">
    <location>
        <begin position="135"/>
        <end position="152"/>
    </location>
</feature>
<evidence type="ECO:0000256" key="8">
    <source>
        <dbReference type="ARBA" id="ARBA00023242"/>
    </source>
</evidence>
<comment type="subcellular location">
    <subcellularLocation>
        <location evidence="9">Endomembrane system</location>
        <topology evidence="9">Single-pass membrane protein</topology>
    </subcellularLocation>
    <subcellularLocation>
        <location evidence="1">Nucleus envelope</location>
    </subcellularLocation>
</comment>
<evidence type="ECO:0000259" key="11">
    <source>
        <dbReference type="Pfam" id="PF05609"/>
    </source>
</evidence>
<dbReference type="GO" id="GO:0061024">
    <property type="term" value="P:membrane organization"/>
    <property type="evidence" value="ECO:0007669"/>
    <property type="project" value="TreeGrafter"/>
</dbReference>
<comment type="similarity">
    <text evidence="2">Belongs to the TOR1AIP family.</text>
</comment>
<dbReference type="GO" id="GO:0016020">
    <property type="term" value="C:membrane"/>
    <property type="evidence" value="ECO:0007669"/>
    <property type="project" value="TreeGrafter"/>
</dbReference>
<evidence type="ECO:0000313" key="12">
    <source>
        <dbReference type="EMBL" id="KAK2835616.1"/>
    </source>
</evidence>
<evidence type="ECO:0000256" key="10">
    <source>
        <dbReference type="SAM" id="MobiDB-lite"/>
    </source>
</evidence>
<evidence type="ECO:0000313" key="13">
    <source>
        <dbReference type="Proteomes" id="UP001187415"/>
    </source>
</evidence>
<evidence type="ECO:0000256" key="9">
    <source>
        <dbReference type="ARBA" id="ARBA00037847"/>
    </source>
</evidence>
<dbReference type="InterPro" id="IPR046753">
    <property type="entry name" value="TOIP1/2_C"/>
</dbReference>
<evidence type="ECO:0000256" key="4">
    <source>
        <dbReference type="ARBA" id="ARBA00022692"/>
    </source>
</evidence>
<feature type="compositionally biased region" description="Basic and acidic residues" evidence="10">
    <location>
        <begin position="77"/>
        <end position="86"/>
    </location>
</feature>
<evidence type="ECO:0000256" key="3">
    <source>
        <dbReference type="ARBA" id="ARBA00022553"/>
    </source>
</evidence>
<dbReference type="GO" id="GO:0005635">
    <property type="term" value="C:nuclear envelope"/>
    <property type="evidence" value="ECO:0007669"/>
    <property type="project" value="UniProtKB-SubCell"/>
</dbReference>
<dbReference type="GO" id="GO:0001671">
    <property type="term" value="F:ATPase activator activity"/>
    <property type="evidence" value="ECO:0007669"/>
    <property type="project" value="InterPro"/>
</dbReference>
<reference evidence="12" key="1">
    <citation type="submission" date="2023-07" db="EMBL/GenBank/DDBJ databases">
        <title>Chromosome-level Genome Assembly of Striped Snakehead (Channa striata).</title>
        <authorList>
            <person name="Liu H."/>
        </authorList>
    </citation>
    <scope>NUCLEOTIDE SEQUENCE</scope>
    <source>
        <strain evidence="12">Gz</strain>
        <tissue evidence="12">Muscle</tissue>
    </source>
</reference>
<evidence type="ECO:0000256" key="7">
    <source>
        <dbReference type="ARBA" id="ARBA00023180"/>
    </source>
</evidence>
<keyword evidence="5" id="KW-1133">Transmembrane helix</keyword>
<feature type="region of interest" description="Disordered" evidence="10">
    <location>
        <begin position="1"/>
        <end position="172"/>
    </location>
</feature>
<keyword evidence="8" id="KW-0539">Nucleus</keyword>
<keyword evidence="3" id="KW-0597">Phosphoprotein</keyword>
<feature type="compositionally biased region" description="Polar residues" evidence="10">
    <location>
        <begin position="1"/>
        <end position="15"/>
    </location>
</feature>
<dbReference type="PANTHER" id="PTHR18843:SF7">
    <property type="entry name" value="LAMINA-ASSOCIATED POLYPEPTIDE 1B ISOFORM 1-RELATED"/>
    <property type="match status" value="1"/>
</dbReference>
<dbReference type="InterPro" id="IPR008662">
    <property type="entry name" value="TOIP1/2"/>
</dbReference>
<keyword evidence="4" id="KW-0812">Transmembrane</keyword>
<keyword evidence="6" id="KW-0472">Membrane</keyword>
<evidence type="ECO:0000256" key="5">
    <source>
        <dbReference type="ARBA" id="ARBA00022989"/>
    </source>
</evidence>